<gene>
    <name evidence="8" type="primary">SNU23</name>
    <name evidence="8" type="ORF">H4R34_006142</name>
</gene>
<reference evidence="8" key="1">
    <citation type="submission" date="2022-07" db="EMBL/GenBank/DDBJ databases">
        <title>Phylogenomic reconstructions and comparative analyses of Kickxellomycotina fungi.</title>
        <authorList>
            <person name="Reynolds N.K."/>
            <person name="Stajich J.E."/>
            <person name="Barry K."/>
            <person name="Grigoriev I.V."/>
            <person name="Crous P."/>
            <person name="Smith M.E."/>
        </authorList>
    </citation>
    <scope>NUCLEOTIDE SEQUENCE</scope>
    <source>
        <strain evidence="8">RSA 567</strain>
    </source>
</reference>
<feature type="region of interest" description="Disordered" evidence="6">
    <location>
        <begin position="1"/>
        <end position="49"/>
    </location>
</feature>
<evidence type="ECO:0000256" key="3">
    <source>
        <dbReference type="ARBA" id="ARBA00022771"/>
    </source>
</evidence>
<dbReference type="GO" id="GO:0046540">
    <property type="term" value="C:U4/U6 x U5 tri-snRNP complex"/>
    <property type="evidence" value="ECO:0007669"/>
    <property type="project" value="TreeGrafter"/>
</dbReference>
<dbReference type="GO" id="GO:0008270">
    <property type="term" value="F:zinc ion binding"/>
    <property type="evidence" value="ECO:0007669"/>
    <property type="project" value="UniProtKB-KW"/>
</dbReference>
<keyword evidence="9" id="KW-1185">Reference proteome</keyword>
<evidence type="ECO:0000313" key="8">
    <source>
        <dbReference type="EMBL" id="KAJ1969653.1"/>
    </source>
</evidence>
<dbReference type="PANTHER" id="PTHR45986:SF1">
    <property type="entry name" value="ZINC FINGER MATRIN-TYPE PROTEIN 2"/>
    <property type="match status" value="1"/>
</dbReference>
<feature type="region of interest" description="Disordered" evidence="6">
    <location>
        <begin position="137"/>
        <end position="195"/>
    </location>
</feature>
<dbReference type="EMBL" id="JANBQB010001906">
    <property type="protein sequence ID" value="KAJ1969653.1"/>
    <property type="molecule type" value="Genomic_DNA"/>
</dbReference>
<feature type="compositionally biased region" description="Basic and acidic residues" evidence="6">
    <location>
        <begin position="153"/>
        <end position="163"/>
    </location>
</feature>
<keyword evidence="2" id="KW-0479">Metal-binding</keyword>
<sequence>KDTSFRRTWDRDEYERRARERNRQEREQDEDEDRRRKGLKPLHRDRSVQPSRDLLQARTEKVNLTLTLGKTQVVQTSGSAAKQPGFYCKVCDCVVKDSIAYLDHINGKKHQRNLGMSMHVERSTLEQVKARIAMLKERKRQSKKEYDLDERIEEIKRQEDEQKRQRKERKKEKRKQQQQTLAGNEAKVGVDADMA</sequence>
<dbReference type="SUPFAM" id="SSF57667">
    <property type="entry name" value="beta-beta-alpha zinc fingers"/>
    <property type="match status" value="1"/>
</dbReference>
<feature type="compositionally biased region" description="Basic and acidic residues" evidence="6">
    <location>
        <begin position="1"/>
        <end position="26"/>
    </location>
</feature>
<dbReference type="InterPro" id="IPR036236">
    <property type="entry name" value="Znf_C2H2_sf"/>
</dbReference>
<feature type="compositionally biased region" description="Basic residues" evidence="6">
    <location>
        <begin position="164"/>
        <end position="176"/>
    </location>
</feature>
<dbReference type="OrthoDB" id="30343at2759"/>
<dbReference type="GO" id="GO:0003676">
    <property type="term" value="F:nucleic acid binding"/>
    <property type="evidence" value="ECO:0007669"/>
    <property type="project" value="InterPro"/>
</dbReference>
<dbReference type="InterPro" id="IPR003604">
    <property type="entry name" value="Matrin/U1-like-C_Znf_C2H2"/>
</dbReference>
<evidence type="ECO:0000256" key="4">
    <source>
        <dbReference type="ARBA" id="ARBA00022833"/>
    </source>
</evidence>
<keyword evidence="4" id="KW-0862">Zinc</keyword>
<dbReference type="PANTHER" id="PTHR45986">
    <property type="entry name" value="ZINC FINGER MATRIN-TYPE PROTEIN 2"/>
    <property type="match status" value="1"/>
</dbReference>
<dbReference type="GO" id="GO:0005681">
    <property type="term" value="C:spliceosomal complex"/>
    <property type="evidence" value="ECO:0007669"/>
    <property type="project" value="InterPro"/>
</dbReference>
<dbReference type="InterPro" id="IPR000690">
    <property type="entry name" value="Matrin/U1-C_Znf_C2H2"/>
</dbReference>
<dbReference type="Pfam" id="PF12171">
    <property type="entry name" value="zf-C2H2_jaz"/>
    <property type="match status" value="1"/>
</dbReference>
<comment type="subcellular location">
    <subcellularLocation>
        <location evidence="1">Nucleus</location>
    </subcellularLocation>
</comment>
<evidence type="ECO:0000259" key="7">
    <source>
        <dbReference type="PROSITE" id="PS50171"/>
    </source>
</evidence>
<dbReference type="AlphaFoldDB" id="A0A9W8E4Y9"/>
<comment type="caution">
    <text evidence="8">The sequence shown here is derived from an EMBL/GenBank/DDBJ whole genome shotgun (WGS) entry which is preliminary data.</text>
</comment>
<dbReference type="PROSITE" id="PS50171">
    <property type="entry name" value="ZF_MATRIN"/>
    <property type="match status" value="1"/>
</dbReference>
<dbReference type="FunFam" id="3.30.160.60:FF:000491">
    <property type="entry name" value="zinc finger matrin-type protein 2-like"/>
    <property type="match status" value="1"/>
</dbReference>
<keyword evidence="5" id="KW-0539">Nucleus</keyword>
<organism evidence="8 9">
    <name type="scientific">Dimargaris verticillata</name>
    <dbReference type="NCBI Taxonomy" id="2761393"/>
    <lineage>
        <taxon>Eukaryota</taxon>
        <taxon>Fungi</taxon>
        <taxon>Fungi incertae sedis</taxon>
        <taxon>Zoopagomycota</taxon>
        <taxon>Kickxellomycotina</taxon>
        <taxon>Dimargaritomycetes</taxon>
        <taxon>Dimargaritales</taxon>
        <taxon>Dimargaritaceae</taxon>
        <taxon>Dimargaris</taxon>
    </lineage>
</organism>
<name>A0A9W8E4Y9_9FUNG</name>
<dbReference type="SMART" id="SM00451">
    <property type="entry name" value="ZnF_U1"/>
    <property type="match status" value="1"/>
</dbReference>
<feature type="domain" description="Matrin-type" evidence="7">
    <location>
        <begin position="86"/>
        <end position="116"/>
    </location>
</feature>
<dbReference type="InterPro" id="IPR022755">
    <property type="entry name" value="Znf_C2H2_jaz"/>
</dbReference>
<dbReference type="Proteomes" id="UP001151582">
    <property type="component" value="Unassembled WGS sequence"/>
</dbReference>
<evidence type="ECO:0000256" key="5">
    <source>
        <dbReference type="ARBA" id="ARBA00023242"/>
    </source>
</evidence>
<protein>
    <submittedName>
        <fullName evidence="8">U4/U6.U5 snRNP associated protein</fullName>
    </submittedName>
</protein>
<accession>A0A9W8E4Y9</accession>
<keyword evidence="3" id="KW-0863">Zinc-finger</keyword>
<evidence type="ECO:0000256" key="2">
    <source>
        <dbReference type="ARBA" id="ARBA00022723"/>
    </source>
</evidence>
<evidence type="ECO:0000313" key="9">
    <source>
        <dbReference type="Proteomes" id="UP001151582"/>
    </source>
</evidence>
<evidence type="ECO:0000256" key="6">
    <source>
        <dbReference type="SAM" id="MobiDB-lite"/>
    </source>
</evidence>
<dbReference type="GO" id="GO:0000398">
    <property type="term" value="P:mRNA splicing, via spliceosome"/>
    <property type="evidence" value="ECO:0007669"/>
    <property type="project" value="InterPro"/>
</dbReference>
<evidence type="ECO:0000256" key="1">
    <source>
        <dbReference type="ARBA" id="ARBA00004123"/>
    </source>
</evidence>
<dbReference type="InterPro" id="IPR040107">
    <property type="entry name" value="Snu23"/>
</dbReference>
<feature type="non-terminal residue" evidence="8">
    <location>
        <position position="1"/>
    </location>
</feature>
<proteinExistence type="predicted"/>
<feature type="non-terminal residue" evidence="8">
    <location>
        <position position="195"/>
    </location>
</feature>
<dbReference type="Gene3D" id="3.30.160.60">
    <property type="entry name" value="Classic Zinc Finger"/>
    <property type="match status" value="1"/>
</dbReference>